<protein>
    <submittedName>
        <fullName evidence="2">Uncharacterized protein</fullName>
    </submittedName>
</protein>
<dbReference type="Proteomes" id="UP001642540">
    <property type="component" value="Unassembled WGS sequence"/>
</dbReference>
<sequence length="122" mass="13853">MQKRCSWELSSFVLVFGLVFLIAVGTFGCNRNKMLRGLVTRMRPSNPDVQHSSDDGAIVGSPAAVKATEGNQQLNDLKANPKGRMRRDNKMEYGSIVFHPEYFPDKKPRHLESEERFLNKNV</sequence>
<accession>A0ABP1QJ72</accession>
<evidence type="ECO:0000256" key="1">
    <source>
        <dbReference type="SAM" id="Phobius"/>
    </source>
</evidence>
<feature type="transmembrane region" description="Helical" evidence="1">
    <location>
        <begin position="12"/>
        <end position="29"/>
    </location>
</feature>
<keyword evidence="1" id="KW-0472">Membrane</keyword>
<evidence type="ECO:0000313" key="3">
    <source>
        <dbReference type="Proteomes" id="UP001642540"/>
    </source>
</evidence>
<dbReference type="EMBL" id="CAXLJM020000036">
    <property type="protein sequence ID" value="CAL8105272.1"/>
    <property type="molecule type" value="Genomic_DNA"/>
</dbReference>
<proteinExistence type="predicted"/>
<gene>
    <name evidence="2" type="ORF">ODALV1_LOCUS12008</name>
</gene>
<dbReference type="PROSITE" id="PS51257">
    <property type="entry name" value="PROKAR_LIPOPROTEIN"/>
    <property type="match status" value="1"/>
</dbReference>
<reference evidence="2 3" key="1">
    <citation type="submission" date="2024-08" db="EMBL/GenBank/DDBJ databases">
        <authorList>
            <person name="Cucini C."/>
            <person name="Frati F."/>
        </authorList>
    </citation>
    <scope>NUCLEOTIDE SEQUENCE [LARGE SCALE GENOMIC DNA]</scope>
</reference>
<evidence type="ECO:0000313" key="2">
    <source>
        <dbReference type="EMBL" id="CAL8105272.1"/>
    </source>
</evidence>
<keyword evidence="1" id="KW-0812">Transmembrane</keyword>
<keyword evidence="1" id="KW-1133">Transmembrane helix</keyword>
<organism evidence="2 3">
    <name type="scientific">Orchesella dallaii</name>
    <dbReference type="NCBI Taxonomy" id="48710"/>
    <lineage>
        <taxon>Eukaryota</taxon>
        <taxon>Metazoa</taxon>
        <taxon>Ecdysozoa</taxon>
        <taxon>Arthropoda</taxon>
        <taxon>Hexapoda</taxon>
        <taxon>Collembola</taxon>
        <taxon>Entomobryomorpha</taxon>
        <taxon>Entomobryoidea</taxon>
        <taxon>Orchesellidae</taxon>
        <taxon>Orchesellinae</taxon>
        <taxon>Orchesella</taxon>
    </lineage>
</organism>
<name>A0ABP1QJ72_9HEXA</name>
<comment type="caution">
    <text evidence="2">The sequence shown here is derived from an EMBL/GenBank/DDBJ whole genome shotgun (WGS) entry which is preliminary data.</text>
</comment>
<keyword evidence="3" id="KW-1185">Reference proteome</keyword>